<dbReference type="OrthoDB" id="3522351at2759"/>
<evidence type="ECO:0000313" key="2">
    <source>
        <dbReference type="EMBL" id="CAI4213568.1"/>
    </source>
</evidence>
<dbReference type="Proteomes" id="UP000838763">
    <property type="component" value="Unassembled WGS sequence"/>
</dbReference>
<name>A0A9P1M7X3_9PEZI</name>
<keyword evidence="1" id="KW-1133">Transmembrane helix</keyword>
<organism evidence="2 3">
    <name type="scientific">Parascedosporium putredinis</name>
    <dbReference type="NCBI Taxonomy" id="1442378"/>
    <lineage>
        <taxon>Eukaryota</taxon>
        <taxon>Fungi</taxon>
        <taxon>Dikarya</taxon>
        <taxon>Ascomycota</taxon>
        <taxon>Pezizomycotina</taxon>
        <taxon>Sordariomycetes</taxon>
        <taxon>Hypocreomycetidae</taxon>
        <taxon>Microascales</taxon>
        <taxon>Microascaceae</taxon>
        <taxon>Parascedosporium</taxon>
    </lineage>
</organism>
<dbReference type="EMBL" id="CALLCH030000008">
    <property type="protein sequence ID" value="CAI4213568.1"/>
    <property type="molecule type" value="Genomic_DNA"/>
</dbReference>
<keyword evidence="1" id="KW-0812">Transmembrane</keyword>
<keyword evidence="3" id="KW-1185">Reference proteome</keyword>
<evidence type="ECO:0000256" key="1">
    <source>
        <dbReference type="SAM" id="Phobius"/>
    </source>
</evidence>
<keyword evidence="1" id="KW-0472">Membrane</keyword>
<proteinExistence type="predicted"/>
<reference evidence="2" key="1">
    <citation type="submission" date="2022-11" db="EMBL/GenBank/DDBJ databases">
        <authorList>
            <person name="Scott C."/>
            <person name="Bruce N."/>
        </authorList>
    </citation>
    <scope>NUCLEOTIDE SEQUENCE</scope>
</reference>
<evidence type="ECO:0000313" key="3">
    <source>
        <dbReference type="Proteomes" id="UP000838763"/>
    </source>
</evidence>
<dbReference type="AlphaFoldDB" id="A0A9P1M7X3"/>
<gene>
    <name evidence="2" type="ORF">PPNO1_LOCUS3314</name>
</gene>
<feature type="transmembrane region" description="Helical" evidence="1">
    <location>
        <begin position="279"/>
        <end position="305"/>
    </location>
</feature>
<protein>
    <submittedName>
        <fullName evidence="2">Uncharacterized protein</fullName>
    </submittedName>
</protein>
<accession>A0A9P1M7X3</accession>
<sequence>MNGTWGYNTTVEIPAVPGYYSSLATCGFVDEDDYELAALGGGNTNTTDTTVRLTANRDGCEMKLEFDVERFGYDMYFPIAAAECSETASNGAGTVTVPKLLFLLAWPKPGATESLALATQLTVCTPVYGVDVGTLHVGVLGTHDTKSVKSYEPETCFSEASEGCKGFVDADGSREEFRAVIKAIADLDDSQDLARVKTSKFGTLILNNYDINRRDATLPLTVEWPSDAQEMRDDLITAAQAVYRTLFLAASSTIATDAAGWPLDFRNATVQVVTDTERLFAVGWVCCFTLAVLLGSLGLAIWACLRSVEMRDWDVNAPSNIIQTLGLIAGSEELLSVGADIKRAGEGTFEDAAVNDWNCGKARFMVEANGTDRILRMYPHDSRDS</sequence>
<comment type="caution">
    <text evidence="2">The sequence shown here is derived from an EMBL/GenBank/DDBJ whole genome shotgun (WGS) entry which is preliminary data.</text>
</comment>